<gene>
    <name evidence="2" type="ORF">HMPREF0027_0365</name>
</gene>
<proteinExistence type="predicted"/>
<organism evidence="2 3">
    <name type="scientific">Actinobacillus ureae ATCC 25976</name>
    <dbReference type="NCBI Taxonomy" id="887324"/>
    <lineage>
        <taxon>Bacteria</taxon>
        <taxon>Pseudomonadati</taxon>
        <taxon>Pseudomonadota</taxon>
        <taxon>Gammaproteobacteria</taxon>
        <taxon>Pasteurellales</taxon>
        <taxon>Pasteurellaceae</taxon>
        <taxon>Actinobacillus</taxon>
    </lineage>
</organism>
<evidence type="ECO:0000313" key="2">
    <source>
        <dbReference type="EMBL" id="EFX92556.1"/>
    </source>
</evidence>
<dbReference type="RefSeq" id="WP_005621621.1">
    <property type="nucleotide sequence ID" value="NZ_GL831080.1"/>
</dbReference>
<feature type="compositionally biased region" description="Pro residues" evidence="1">
    <location>
        <begin position="121"/>
        <end position="139"/>
    </location>
</feature>
<evidence type="ECO:0000313" key="3">
    <source>
        <dbReference type="Proteomes" id="UP000005467"/>
    </source>
</evidence>
<dbReference type="EMBL" id="AEVG01000029">
    <property type="protein sequence ID" value="EFX92556.1"/>
    <property type="molecule type" value="Genomic_DNA"/>
</dbReference>
<sequence length="320" mass="33713">MKNLKLTQGTDLALSDLEVENLSLENGTKLNTENTNFPISVQHLSGSGGTLIANIDSGSIDLASTAGNINLDIRGWLDPDETYVNVQGNADGLTVMASQASDLNIVKDGNSFKTAPLDTVTPPPVTVTPPAQPILPVTPPTIVTEKGDSVQIEEKPIADTPLITQKGSAVTEAEKPVADVPLITEKGSSVAEAEKPTADVPLITEKGSSVTEVEKPTADVPETTQKGIGVTAEAKPIVEPVVQQTLASLTAEKPEVDTEALIAALRRAGMLLQQQQKAQRISNLVESNAAAQLNSIADVNMDIAQQVIEKFLTDGNQFRV</sequence>
<dbReference type="HOGENOM" id="CLU_867752_0_0_6"/>
<protein>
    <submittedName>
        <fullName evidence="2">Uncharacterized protein</fullName>
    </submittedName>
</protein>
<comment type="caution">
    <text evidence="2">The sequence shown here is derived from an EMBL/GenBank/DDBJ whole genome shotgun (WGS) entry which is preliminary data.</text>
</comment>
<name>E8KEU8_9PAST</name>
<accession>E8KEU8</accession>
<keyword evidence="3" id="KW-1185">Reference proteome</keyword>
<feature type="region of interest" description="Disordered" evidence="1">
    <location>
        <begin position="116"/>
        <end position="140"/>
    </location>
</feature>
<dbReference type="AlphaFoldDB" id="E8KEU8"/>
<evidence type="ECO:0000256" key="1">
    <source>
        <dbReference type="SAM" id="MobiDB-lite"/>
    </source>
</evidence>
<dbReference type="Proteomes" id="UP000005467">
    <property type="component" value="Unassembled WGS sequence"/>
</dbReference>
<reference evidence="2 3" key="1">
    <citation type="submission" date="2011-01" db="EMBL/GenBank/DDBJ databases">
        <authorList>
            <person name="Muzny D."/>
            <person name="Qin X."/>
            <person name="Deng J."/>
            <person name="Jiang H."/>
            <person name="Liu Y."/>
            <person name="Qu J."/>
            <person name="Song X.-Z."/>
            <person name="Zhang L."/>
            <person name="Thornton R."/>
            <person name="Coyle M."/>
            <person name="Francisco L."/>
            <person name="Jackson L."/>
            <person name="Javaid M."/>
            <person name="Korchina V."/>
            <person name="Kovar C."/>
            <person name="Mata R."/>
            <person name="Mathew T."/>
            <person name="Ngo R."/>
            <person name="Nguyen L."/>
            <person name="Nguyen N."/>
            <person name="Okwuonu G."/>
            <person name="Ongeri F."/>
            <person name="Pham C."/>
            <person name="Simmons D."/>
            <person name="Wilczek-Boney K."/>
            <person name="Hale W."/>
            <person name="Jakkamsetti A."/>
            <person name="Pham P."/>
            <person name="Ruth R."/>
            <person name="San Lucas F."/>
            <person name="Warren J."/>
            <person name="Zhang J."/>
            <person name="Zhao Z."/>
            <person name="Zhou C."/>
            <person name="Zhu D."/>
            <person name="Lee S."/>
            <person name="Bess C."/>
            <person name="Blankenburg K."/>
            <person name="Forbes L."/>
            <person name="Fu Q."/>
            <person name="Gubbala S."/>
            <person name="Hirani K."/>
            <person name="Jayaseelan J.C."/>
            <person name="Lara F."/>
            <person name="Munidasa M."/>
            <person name="Palculict T."/>
            <person name="Patil S."/>
            <person name="Pu L.-L."/>
            <person name="Saada N."/>
            <person name="Tang L."/>
            <person name="Weissenberger G."/>
            <person name="Zhu Y."/>
            <person name="Hemphill L."/>
            <person name="Shang Y."/>
            <person name="Youmans B."/>
            <person name="Ayvaz T."/>
            <person name="Ross M."/>
            <person name="Santibanez J."/>
            <person name="Aqrawi P."/>
            <person name="Gross S."/>
            <person name="Joshi V."/>
            <person name="Fowler G."/>
            <person name="Nazareth L."/>
            <person name="Reid J."/>
            <person name="Worley K."/>
            <person name="Petrosino J."/>
            <person name="Highlander S."/>
            <person name="Gibbs R."/>
        </authorList>
    </citation>
    <scope>NUCLEOTIDE SEQUENCE [LARGE SCALE GENOMIC DNA]</scope>
    <source>
        <strain evidence="2 3">ATCC 25976</strain>
    </source>
</reference>